<dbReference type="AlphaFoldDB" id="A0A0F3NIN9"/>
<organism evidence="1 2">
    <name type="scientific">Anaplasma phagocytophilum str. ApNP</name>
    <dbReference type="NCBI Taxonomy" id="1359153"/>
    <lineage>
        <taxon>Bacteria</taxon>
        <taxon>Pseudomonadati</taxon>
        <taxon>Pseudomonadota</taxon>
        <taxon>Alphaproteobacteria</taxon>
        <taxon>Rickettsiales</taxon>
        <taxon>Anaplasmataceae</taxon>
        <taxon>Anaplasma</taxon>
        <taxon>phagocytophilum group</taxon>
    </lineage>
</organism>
<dbReference type="Proteomes" id="UP000033385">
    <property type="component" value="Unassembled WGS sequence"/>
</dbReference>
<reference evidence="1 2" key="1">
    <citation type="submission" date="2015-01" db="EMBL/GenBank/DDBJ databases">
        <title>Genome Sequencing of Rickettsiales.</title>
        <authorList>
            <person name="Daugherty S.C."/>
            <person name="Su Q."/>
            <person name="Abolude K."/>
            <person name="Beier-Sexton M."/>
            <person name="Carlyon J.A."/>
            <person name="Carter R."/>
            <person name="Day N.P."/>
            <person name="Dumler S.J."/>
            <person name="Dyachenko V."/>
            <person name="Godinez A."/>
            <person name="Kurtti T.J."/>
            <person name="Lichay M."/>
            <person name="Mullins K.E."/>
            <person name="Ott S."/>
            <person name="Pappas-Brown V."/>
            <person name="Paris D.H."/>
            <person name="Patel P."/>
            <person name="Richards A.L."/>
            <person name="Sadzewicz L."/>
            <person name="Sears K."/>
            <person name="Seidman D."/>
            <person name="Sengamalay N."/>
            <person name="Stenos J."/>
            <person name="Tallon L.J."/>
            <person name="Vincent G."/>
            <person name="Fraser C.M."/>
            <person name="Munderloh U."/>
            <person name="Dunning-Hotopp J.C."/>
        </authorList>
    </citation>
    <scope>NUCLEOTIDE SEQUENCE [LARGE SCALE GENOMIC DNA]</scope>
    <source>
        <strain evidence="1 2">ApNP</strain>
    </source>
</reference>
<evidence type="ECO:0000313" key="1">
    <source>
        <dbReference type="EMBL" id="KJV66769.1"/>
    </source>
</evidence>
<gene>
    <name evidence="1" type="ORF">APHNP_1802</name>
</gene>
<name>A0A0F3NIN9_ANAPH</name>
<dbReference type="PATRIC" id="fig|1359153.3.peg.1843"/>
<comment type="caution">
    <text evidence="1">The sequence shown here is derived from an EMBL/GenBank/DDBJ whole genome shotgun (WGS) entry which is preliminary data.</text>
</comment>
<evidence type="ECO:0000313" key="2">
    <source>
        <dbReference type="Proteomes" id="UP000033385"/>
    </source>
</evidence>
<protein>
    <submittedName>
        <fullName evidence="1">Uncharacterized protein</fullName>
    </submittedName>
</protein>
<sequence>MFATVPYMLDPYPQHLPQRTLTRGITVIMLQNCDYEKTHII</sequence>
<dbReference type="EMBL" id="LANW01000001">
    <property type="protein sequence ID" value="KJV66769.1"/>
    <property type="molecule type" value="Genomic_DNA"/>
</dbReference>
<proteinExistence type="predicted"/>
<accession>A0A0F3NIN9</accession>